<evidence type="ECO:0000313" key="2">
    <source>
        <dbReference type="WBParaSite" id="JU765_v2.g18350.t1"/>
    </source>
</evidence>
<reference evidence="2" key="1">
    <citation type="submission" date="2022-11" db="UniProtKB">
        <authorList>
            <consortium name="WormBaseParasite"/>
        </authorList>
    </citation>
    <scope>IDENTIFICATION</scope>
</reference>
<evidence type="ECO:0000313" key="1">
    <source>
        <dbReference type="Proteomes" id="UP000887576"/>
    </source>
</evidence>
<accession>A0AC34QQG3</accession>
<dbReference type="Proteomes" id="UP000887576">
    <property type="component" value="Unplaced"/>
</dbReference>
<sequence length="356" mass="41441">MASIIRKIFGLHRKKVTKKDSITGRNNSFPVPYLSKLEGNQLQPGQSLIVRGIIVGKDEFVINLTTGAKVELDEDTKELDNRLLCLRTDITNRKIHLNACIDGEWGREGTVKHRWQPGDEFDIRVRCHEEEYEIFIEHKLVAKFAHYVPLTNVTHIYINGDVELYSPGDEFDIRVRCHEEEYEIFIEHKLVAKFAHYVPLNNVTHIYINGDVELYSVSWEGKYYSVPYAADVPGNFYPGRKLYVSALTKKKAKQFFIDFHAGQDIAFRVNPRFPAKKIISNTKVGQNWGTEERMENEPFPFRRKRNFDLLIYCEENKFVMYVDDCLIGCFEHKISPRQIDRLTIDGDIILQGVHLK</sequence>
<dbReference type="WBParaSite" id="JU765_v2.g18350.t1">
    <property type="protein sequence ID" value="JU765_v2.g18350.t1"/>
    <property type="gene ID" value="JU765_v2.g18350"/>
</dbReference>
<protein>
    <submittedName>
        <fullName evidence="2">Galectin</fullName>
    </submittedName>
</protein>
<organism evidence="1 2">
    <name type="scientific">Panagrolaimus sp. JU765</name>
    <dbReference type="NCBI Taxonomy" id="591449"/>
    <lineage>
        <taxon>Eukaryota</taxon>
        <taxon>Metazoa</taxon>
        <taxon>Ecdysozoa</taxon>
        <taxon>Nematoda</taxon>
        <taxon>Chromadorea</taxon>
        <taxon>Rhabditida</taxon>
        <taxon>Tylenchina</taxon>
        <taxon>Panagrolaimomorpha</taxon>
        <taxon>Panagrolaimoidea</taxon>
        <taxon>Panagrolaimidae</taxon>
        <taxon>Panagrolaimus</taxon>
    </lineage>
</organism>
<name>A0AC34QQG3_9BILA</name>
<proteinExistence type="predicted"/>